<dbReference type="AlphaFoldDB" id="A0A1H9JZB0"/>
<dbReference type="Pfam" id="PF08864">
    <property type="entry name" value="UPF0302"/>
    <property type="match status" value="1"/>
</dbReference>
<dbReference type="SMART" id="SM00914">
    <property type="entry name" value="IDEAL"/>
    <property type="match status" value="1"/>
</dbReference>
<keyword evidence="3" id="KW-1185">Reference proteome</keyword>
<dbReference type="Gene3D" id="3.40.1530.30">
    <property type="entry name" value="Uncharacterised family UPF0302, N-terminal domain"/>
    <property type="match status" value="1"/>
</dbReference>
<dbReference type="Proteomes" id="UP000198556">
    <property type="component" value="Unassembled WGS sequence"/>
</dbReference>
<sequence length="174" mass="20163">MLFSPSLETKKQFVAWLVKNYSLPRRETLWILNYLLNHDLMLKHVHFVEDALETPRGMVLVSNVPADESFIFCKDGHTYTNPEQAFHDLRLRGQGECYISLGCAEAYRLMLAFGVLEDNPYANKEIEVSREVEDELSNFEVELLALSIERAIDKALETGDKETFYRLSKKLEEL</sequence>
<dbReference type="InterPro" id="IPR014963">
    <property type="entry name" value="UPF0302_N"/>
</dbReference>
<evidence type="ECO:0000313" key="2">
    <source>
        <dbReference type="EMBL" id="SEQ92182.1"/>
    </source>
</evidence>
<proteinExistence type="predicted"/>
<dbReference type="Gene3D" id="4.10.810.10">
    <property type="entry name" value="Virus Scaffolding Protein, Chain A"/>
    <property type="match status" value="1"/>
</dbReference>
<dbReference type="InterPro" id="IPR038091">
    <property type="entry name" value="UPF0302_N_sf"/>
</dbReference>
<gene>
    <name evidence="2" type="ORF">SAMN05421767_11116</name>
</gene>
<protein>
    <submittedName>
        <fullName evidence="2">Uncharacterized protein YpiB, UPF0302 family</fullName>
    </submittedName>
</protein>
<name>A0A1H9JZB0_9LACT</name>
<dbReference type="STRING" id="137733.SAMN05421767_11116"/>
<organism evidence="2 3">
    <name type="scientific">Granulicatella balaenopterae</name>
    <dbReference type="NCBI Taxonomy" id="137733"/>
    <lineage>
        <taxon>Bacteria</taxon>
        <taxon>Bacillati</taxon>
        <taxon>Bacillota</taxon>
        <taxon>Bacilli</taxon>
        <taxon>Lactobacillales</taxon>
        <taxon>Carnobacteriaceae</taxon>
        <taxon>Granulicatella</taxon>
    </lineage>
</organism>
<reference evidence="2 3" key="1">
    <citation type="submission" date="2016-10" db="EMBL/GenBank/DDBJ databases">
        <authorList>
            <person name="de Groot N.N."/>
        </authorList>
    </citation>
    <scope>NUCLEOTIDE SEQUENCE [LARGE SCALE GENOMIC DNA]</scope>
    <source>
        <strain evidence="2 3">DSM 15827</strain>
    </source>
</reference>
<dbReference type="InterPro" id="IPR014957">
    <property type="entry name" value="IDEAL_dom"/>
</dbReference>
<evidence type="ECO:0000313" key="3">
    <source>
        <dbReference type="Proteomes" id="UP000198556"/>
    </source>
</evidence>
<dbReference type="InterPro" id="IPR027393">
    <property type="entry name" value="Virus_scaffolding_prot_C"/>
</dbReference>
<dbReference type="RefSeq" id="WP_089746370.1">
    <property type="nucleotide sequence ID" value="NZ_FOGF01000011.1"/>
</dbReference>
<dbReference type="Pfam" id="PF08858">
    <property type="entry name" value="IDEAL"/>
    <property type="match status" value="1"/>
</dbReference>
<dbReference type="InterPro" id="IPR011188">
    <property type="entry name" value="UPF0302"/>
</dbReference>
<accession>A0A1H9JZB0</accession>
<feature type="domain" description="IDEAL" evidence="1">
    <location>
        <begin position="133"/>
        <end position="171"/>
    </location>
</feature>
<dbReference type="OrthoDB" id="2155814at2"/>
<dbReference type="EMBL" id="FOGF01000011">
    <property type="protein sequence ID" value="SEQ92182.1"/>
    <property type="molecule type" value="Genomic_DNA"/>
</dbReference>
<evidence type="ECO:0000259" key="1">
    <source>
        <dbReference type="SMART" id="SM00914"/>
    </source>
</evidence>
<dbReference type="PIRSF" id="PIRSF007165">
    <property type="entry name" value="UCP007165"/>
    <property type="match status" value="1"/>
</dbReference>